<evidence type="ECO:0000313" key="1">
    <source>
        <dbReference type="EMBL" id="GBO07860.1"/>
    </source>
</evidence>
<dbReference type="AlphaFoldDB" id="A0A4Y2U8F4"/>
<dbReference type="Proteomes" id="UP000499080">
    <property type="component" value="Unassembled WGS sequence"/>
</dbReference>
<organism evidence="1 2">
    <name type="scientific">Araneus ventricosus</name>
    <name type="common">Orbweaver spider</name>
    <name type="synonym">Epeira ventricosa</name>
    <dbReference type="NCBI Taxonomy" id="182803"/>
    <lineage>
        <taxon>Eukaryota</taxon>
        <taxon>Metazoa</taxon>
        <taxon>Ecdysozoa</taxon>
        <taxon>Arthropoda</taxon>
        <taxon>Chelicerata</taxon>
        <taxon>Arachnida</taxon>
        <taxon>Araneae</taxon>
        <taxon>Araneomorphae</taxon>
        <taxon>Entelegynae</taxon>
        <taxon>Araneoidea</taxon>
        <taxon>Araneidae</taxon>
        <taxon>Araneus</taxon>
    </lineage>
</organism>
<reference evidence="1 2" key="1">
    <citation type="journal article" date="2019" name="Sci. Rep.">
        <title>Orb-weaving spider Araneus ventricosus genome elucidates the spidroin gene catalogue.</title>
        <authorList>
            <person name="Kono N."/>
            <person name="Nakamura H."/>
            <person name="Ohtoshi R."/>
            <person name="Moran D.A.P."/>
            <person name="Shinohara A."/>
            <person name="Yoshida Y."/>
            <person name="Fujiwara M."/>
            <person name="Mori M."/>
            <person name="Tomita M."/>
            <person name="Arakawa K."/>
        </authorList>
    </citation>
    <scope>NUCLEOTIDE SEQUENCE [LARGE SCALE GENOMIC DNA]</scope>
</reference>
<sequence length="101" mass="11618">MGRLFFLINLTSFSSEISLSLDRRPSMNGRGRKVHVGLQLRKQQEFEKKMPKIQLVLFASDWTLRLKNESVNKLSIAALPFGEKSRKESPFHIPQPYALST</sequence>
<protein>
    <submittedName>
        <fullName evidence="1">Uncharacterized protein</fullName>
    </submittedName>
</protein>
<dbReference type="EMBL" id="BGPR01033790">
    <property type="protein sequence ID" value="GBO07860.1"/>
    <property type="molecule type" value="Genomic_DNA"/>
</dbReference>
<keyword evidence="2" id="KW-1185">Reference proteome</keyword>
<evidence type="ECO:0000313" key="2">
    <source>
        <dbReference type="Proteomes" id="UP000499080"/>
    </source>
</evidence>
<accession>A0A4Y2U8F4</accession>
<comment type="caution">
    <text evidence="1">The sequence shown here is derived from an EMBL/GenBank/DDBJ whole genome shotgun (WGS) entry which is preliminary data.</text>
</comment>
<name>A0A4Y2U8F4_ARAVE</name>
<gene>
    <name evidence="1" type="ORF">AVEN_14394_1</name>
</gene>
<proteinExistence type="predicted"/>